<dbReference type="Gene3D" id="2.60.120.290">
    <property type="entry name" value="Spermadhesin, CUB domain"/>
    <property type="match status" value="4"/>
</dbReference>
<evidence type="ECO:0000313" key="7">
    <source>
        <dbReference type="Proteomes" id="UP001642483"/>
    </source>
</evidence>
<dbReference type="Proteomes" id="UP001642483">
    <property type="component" value="Unassembled WGS sequence"/>
</dbReference>
<comment type="caution">
    <text evidence="6">The sequence shown here is derived from an EMBL/GenBank/DDBJ whole genome shotgun (WGS) entry which is preliminary data.</text>
</comment>
<sequence>MQLNKWFVSFCVLLFAVSAINACRFQQLVRYRRKSIRFRTRKLRPYFSQCLTSKAEETFKSWKSIVDFVVLDTHWFTEVEDGICDKVAGRNNTKCWRSTVEEMLRPNSALLPHLLSCMKHRKLKESLKTKKKEGRNSVDETSCASKTIPRNYENCFKNSMKKLDKKRTRFHLASVLEFLEDHWICESPTMTKTCFPKSNVTCHTQSWLRRMARLTKPTSPIKTILNKCNAKIFPRPVSETCEESYPTLGMQSSVMTSPGYPDRENHNFDCLYRFESQISLGLELKVEVDTESCCDFVTVFLKNSTVLAKLSGNVTRTFEVDFNVREIFVQYHTDENVPSKGFRINRRNVCKYNLPALGSVWMIHPPTYYHLRKINLQTFGQEMECKWTITASPGTQAVLYIERIRMSVCCEQLEVFDGAMLLGNYTIAKSSNIPIVSTNGSLTIRYYTNSTKPRNGFRAHLGRMYPPCHDEFRAADNWTNFSLTEGQLVWRGYKPVICYWYIRSSPGYAVVLNITAYGNIPPSPFYELDNVEIFDGPKLVKKFINDSKAFVSSENRFAIRQHSYIFKSFALQASYKQVPCNVTYNLIGSASMKLASPDYEGSPFNIYQRCTYTLLAQPGKNIQMSLQTFTRKGFVEVLSGDINFGRASGVDKTFRLTSSRNTIQLHYTAPKAFSAKRRGFVATYRQVRIVCGSLLETHATVQPFSSLGYRNKSSNNVVCDRIITTSPDNQISLAKQNLELDGKQ</sequence>
<evidence type="ECO:0000259" key="5">
    <source>
        <dbReference type="PROSITE" id="PS01180"/>
    </source>
</evidence>
<evidence type="ECO:0000256" key="2">
    <source>
        <dbReference type="ARBA" id="ARBA00023157"/>
    </source>
</evidence>
<proteinExistence type="predicted"/>
<dbReference type="PROSITE" id="PS01180">
    <property type="entry name" value="CUB"/>
    <property type="match status" value="3"/>
</dbReference>
<evidence type="ECO:0000256" key="4">
    <source>
        <dbReference type="SAM" id="SignalP"/>
    </source>
</evidence>
<accession>A0ABP0H620</accession>
<dbReference type="CDD" id="cd00041">
    <property type="entry name" value="CUB"/>
    <property type="match status" value="2"/>
</dbReference>
<feature type="chain" id="PRO_5046100355" description="CUB domain-containing protein" evidence="4">
    <location>
        <begin position="23"/>
        <end position="744"/>
    </location>
</feature>
<dbReference type="Pfam" id="PF00431">
    <property type="entry name" value="CUB"/>
    <property type="match status" value="3"/>
</dbReference>
<keyword evidence="4" id="KW-0732">Signal</keyword>
<keyword evidence="1" id="KW-0677">Repeat</keyword>
<evidence type="ECO:0000313" key="6">
    <source>
        <dbReference type="EMBL" id="CAK8698686.1"/>
    </source>
</evidence>
<feature type="signal peptide" evidence="4">
    <location>
        <begin position="1"/>
        <end position="22"/>
    </location>
</feature>
<feature type="domain" description="CUB" evidence="5">
    <location>
        <begin position="350"/>
        <end position="464"/>
    </location>
</feature>
<dbReference type="SUPFAM" id="SSF49854">
    <property type="entry name" value="Spermadhesin, CUB domain"/>
    <property type="match status" value="4"/>
</dbReference>
<keyword evidence="2" id="KW-1015">Disulfide bond</keyword>
<dbReference type="EMBL" id="CAWYQH010000174">
    <property type="protein sequence ID" value="CAK8698686.1"/>
    <property type="molecule type" value="Genomic_DNA"/>
</dbReference>
<organism evidence="6 7">
    <name type="scientific">Clavelina lepadiformis</name>
    <name type="common">Light-bulb sea squirt</name>
    <name type="synonym">Ascidia lepadiformis</name>
    <dbReference type="NCBI Taxonomy" id="159417"/>
    <lineage>
        <taxon>Eukaryota</taxon>
        <taxon>Metazoa</taxon>
        <taxon>Chordata</taxon>
        <taxon>Tunicata</taxon>
        <taxon>Ascidiacea</taxon>
        <taxon>Aplousobranchia</taxon>
        <taxon>Clavelinidae</taxon>
        <taxon>Clavelina</taxon>
    </lineage>
</organism>
<protein>
    <recommendedName>
        <fullName evidence="5">CUB domain-containing protein</fullName>
    </recommendedName>
</protein>
<reference evidence="6 7" key="1">
    <citation type="submission" date="2024-02" db="EMBL/GenBank/DDBJ databases">
        <authorList>
            <person name="Daric V."/>
            <person name="Darras S."/>
        </authorList>
    </citation>
    <scope>NUCLEOTIDE SEQUENCE [LARGE SCALE GENOMIC DNA]</scope>
</reference>
<dbReference type="InterPro" id="IPR035914">
    <property type="entry name" value="Sperma_CUB_dom_sf"/>
</dbReference>
<dbReference type="PANTHER" id="PTHR24251">
    <property type="entry name" value="OVOCHYMASE-RELATED"/>
    <property type="match status" value="1"/>
</dbReference>
<keyword evidence="7" id="KW-1185">Reference proteome</keyword>
<name>A0ABP0H620_CLALP</name>
<dbReference type="SMART" id="SM00042">
    <property type="entry name" value="CUB"/>
    <property type="match status" value="4"/>
</dbReference>
<evidence type="ECO:0000256" key="3">
    <source>
        <dbReference type="PROSITE-ProRule" id="PRU00059"/>
    </source>
</evidence>
<comment type="caution">
    <text evidence="3">Lacks conserved residue(s) required for the propagation of feature annotation.</text>
</comment>
<feature type="domain" description="CUB" evidence="5">
    <location>
        <begin position="241"/>
        <end position="349"/>
    </location>
</feature>
<feature type="domain" description="CUB" evidence="5">
    <location>
        <begin position="580"/>
        <end position="687"/>
    </location>
</feature>
<gene>
    <name evidence="6" type="ORF">CVLEPA_LOCUS32101</name>
</gene>
<dbReference type="InterPro" id="IPR000859">
    <property type="entry name" value="CUB_dom"/>
</dbReference>
<dbReference type="PANTHER" id="PTHR24251:SF37">
    <property type="entry name" value="CUB DOMAIN-CONTAINING PROTEIN"/>
    <property type="match status" value="1"/>
</dbReference>
<evidence type="ECO:0000256" key="1">
    <source>
        <dbReference type="ARBA" id="ARBA00022737"/>
    </source>
</evidence>